<evidence type="ECO:0000313" key="1">
    <source>
        <dbReference type="EMBL" id="ALA12061.1"/>
    </source>
</evidence>
<dbReference type="GeneID" id="29057922"/>
<gene>
    <name evidence="1" type="ORF">vB_PaeM_MAG1_081</name>
</gene>
<keyword evidence="2" id="KW-1185">Reference proteome</keyword>
<organism evidence="1 2">
    <name type="scientific">Pseudomonas phage vB_PaeM_MAG1</name>
    <dbReference type="NCBI Taxonomy" id="1639815"/>
    <lineage>
        <taxon>Viruses</taxon>
        <taxon>Duplodnaviria</taxon>
        <taxon>Heunggongvirae</taxon>
        <taxon>Uroviricota</taxon>
        <taxon>Caudoviricetes</taxon>
        <taxon>Vandenendeviridae</taxon>
        <taxon>Skurskavirinae</taxon>
        <taxon>Pakpunavirus</taxon>
        <taxon>Pakpunavirus MAG1</taxon>
    </lineage>
</organism>
<dbReference type="Gene3D" id="6.10.250.330">
    <property type="match status" value="1"/>
</dbReference>
<dbReference type="OrthoDB" id="7414at10239"/>
<dbReference type="Proteomes" id="UP000202445">
    <property type="component" value="Segment"/>
</dbReference>
<dbReference type="RefSeq" id="YP_009287377.1">
    <property type="nucleotide sequence ID" value="NC_031073.1"/>
</dbReference>
<dbReference type="KEGG" id="vg:29057922"/>
<evidence type="ECO:0000313" key="2">
    <source>
        <dbReference type="Proteomes" id="UP000202445"/>
    </source>
</evidence>
<protein>
    <submittedName>
        <fullName evidence="1">Uncharacterized protein</fullName>
    </submittedName>
</protein>
<sequence length="195" mass="21590">MNIKVGDRVVLKDDCATYTVHAAGLAARSGREEELLAKGFIPGNWAENDAPSCRIGGLKGTVVMVDIGPEFLAVELDDFKNTRYAVVVVIEEDVIPQKDDTDHLLESPANAERLQESISQLQSGQVIEQEKRLVVNIVEMVVDNHYTRHYIIEYGLTGKDAKVVVKEVELVAWLHSIKAQWNVDSVQLEVSHGAV</sequence>
<reference evidence="1 2" key="1">
    <citation type="submission" date="2015-04" db="EMBL/GenBank/DDBJ databases">
        <title>Analysis of the newly isolated bacteriophage vB-PaeM_MAG1 which is able to infect clinical Pseudomonas aeruginosa isolates.</title>
        <authorList>
            <person name="Kwiatek M."/>
            <person name="Parasion S."/>
            <person name="Miziak L."/>
            <person name="Gryko R."/>
            <person name="Lobocka M.B."/>
        </authorList>
    </citation>
    <scope>NUCLEOTIDE SEQUENCE [LARGE SCALE GENOMIC DNA]</scope>
</reference>
<dbReference type="EMBL" id="KR052143">
    <property type="protein sequence ID" value="ALA12061.1"/>
    <property type="molecule type" value="Genomic_DNA"/>
</dbReference>
<accession>A0A172CPG0</accession>
<name>A0A172CPG0_9CAUD</name>
<proteinExistence type="predicted"/>